<dbReference type="AlphaFoldDB" id="A0AAV4XLS8"/>
<name>A0AAV4XLS8_CAEEX</name>
<comment type="caution">
    <text evidence="2">The sequence shown here is derived from an EMBL/GenBank/DDBJ whole genome shotgun (WGS) entry which is preliminary data.</text>
</comment>
<feature type="region of interest" description="Disordered" evidence="1">
    <location>
        <begin position="154"/>
        <end position="196"/>
    </location>
</feature>
<keyword evidence="3" id="KW-1185">Reference proteome</keyword>
<proteinExistence type="predicted"/>
<accession>A0AAV4XLS8</accession>
<organism evidence="2 3">
    <name type="scientific">Caerostris extrusa</name>
    <name type="common">Bark spider</name>
    <name type="synonym">Caerostris bankana</name>
    <dbReference type="NCBI Taxonomy" id="172846"/>
    <lineage>
        <taxon>Eukaryota</taxon>
        <taxon>Metazoa</taxon>
        <taxon>Ecdysozoa</taxon>
        <taxon>Arthropoda</taxon>
        <taxon>Chelicerata</taxon>
        <taxon>Arachnida</taxon>
        <taxon>Araneae</taxon>
        <taxon>Araneomorphae</taxon>
        <taxon>Entelegynae</taxon>
        <taxon>Araneoidea</taxon>
        <taxon>Araneidae</taxon>
        <taxon>Caerostris</taxon>
    </lineage>
</organism>
<dbReference type="Proteomes" id="UP001054945">
    <property type="component" value="Unassembled WGS sequence"/>
</dbReference>
<reference evidence="2 3" key="1">
    <citation type="submission" date="2021-06" db="EMBL/GenBank/DDBJ databases">
        <title>Caerostris extrusa draft genome.</title>
        <authorList>
            <person name="Kono N."/>
            <person name="Arakawa K."/>
        </authorList>
    </citation>
    <scope>NUCLEOTIDE SEQUENCE [LARGE SCALE GENOMIC DNA]</scope>
</reference>
<gene>
    <name evidence="2" type="ORF">CEXT_135991</name>
</gene>
<evidence type="ECO:0000256" key="1">
    <source>
        <dbReference type="SAM" id="MobiDB-lite"/>
    </source>
</evidence>
<dbReference type="EMBL" id="BPLR01017998">
    <property type="protein sequence ID" value="GIY96067.1"/>
    <property type="molecule type" value="Genomic_DNA"/>
</dbReference>
<evidence type="ECO:0000313" key="2">
    <source>
        <dbReference type="EMBL" id="GIY96067.1"/>
    </source>
</evidence>
<evidence type="ECO:0000313" key="3">
    <source>
        <dbReference type="Proteomes" id="UP001054945"/>
    </source>
</evidence>
<sequence length="196" mass="22059">MSLSLFHEQETQGMSAVFQENCWGKCPHLHVWEETRGNFQKDKGVFLARSFQLERAVDDWNFRVVMYHELCSRWGGCCCLSGKLLRLKQTASMSKGDFRSGAFSACPVGASLDYMLGGLKISCVSLWHQTITRHREGLIIVELNDKSIVRRPSDLPITKGQKPSSSIPALSAMPPRGHDFKAFPNEDDPLPLTRFA</sequence>
<protein>
    <submittedName>
        <fullName evidence="2">Uncharacterized protein</fullName>
    </submittedName>
</protein>